<proteinExistence type="predicted"/>
<evidence type="ECO:0000313" key="1">
    <source>
        <dbReference type="EMBL" id="ABX22942.1"/>
    </source>
</evidence>
<gene>
    <name evidence="1" type="ordered locus">SARI_03102</name>
</gene>
<name>A9MS40_SALAR</name>
<reference evidence="1 2" key="1">
    <citation type="submission" date="2007-11" db="EMBL/GenBank/DDBJ databases">
        <authorList>
            <consortium name="The Salmonella enterica serovar Arizonae Genome Sequencing Project"/>
            <person name="McClelland M."/>
            <person name="Sanderson E.K."/>
            <person name="Porwollik S."/>
            <person name="Spieth J."/>
            <person name="Clifton W.S."/>
            <person name="Fulton R."/>
            <person name="Chunyan W."/>
            <person name="Wollam A."/>
            <person name="Shah N."/>
            <person name="Pepin K."/>
            <person name="Bhonagiri V."/>
            <person name="Nash W."/>
            <person name="Johnson M."/>
            <person name="Thiruvilangam P."/>
            <person name="Wilson R."/>
        </authorList>
    </citation>
    <scope>NUCLEOTIDE SEQUENCE [LARGE SCALE GENOMIC DNA]</scope>
    <source>
        <strain evidence="2">ATCC BAA-731 / CDC346-86 / RSK2980</strain>
    </source>
</reference>
<evidence type="ECO:0000313" key="2">
    <source>
        <dbReference type="Proteomes" id="UP000002084"/>
    </source>
</evidence>
<dbReference type="STRING" id="41514.SARI_03102"/>
<evidence type="ECO:0008006" key="3">
    <source>
        <dbReference type="Google" id="ProtNLM"/>
    </source>
</evidence>
<organism evidence="1 2">
    <name type="scientific">Salmonella arizonae (strain ATCC BAA-731 / CDC346-86 / RSK2980)</name>
    <dbReference type="NCBI Taxonomy" id="41514"/>
    <lineage>
        <taxon>Bacteria</taxon>
        <taxon>Pseudomonadati</taxon>
        <taxon>Pseudomonadota</taxon>
        <taxon>Gammaproteobacteria</taxon>
        <taxon>Enterobacterales</taxon>
        <taxon>Enterobacteriaceae</taxon>
        <taxon>Salmonella</taxon>
    </lineage>
</organism>
<dbReference type="NCBIfam" id="NF040584">
    <property type="entry name" value="STY4534_fam"/>
    <property type="match status" value="1"/>
</dbReference>
<keyword evidence="2" id="KW-1185">Reference proteome</keyword>
<dbReference type="Proteomes" id="UP000002084">
    <property type="component" value="Chromosome"/>
</dbReference>
<protein>
    <recommendedName>
        <fullName evidence="3">DUF3577 domain-containing protein</fullName>
    </recommendedName>
</protein>
<dbReference type="EMBL" id="CP000880">
    <property type="protein sequence ID" value="ABX22942.1"/>
    <property type="molecule type" value="Genomic_DNA"/>
</dbReference>
<dbReference type="InterPro" id="IPR021960">
    <property type="entry name" value="DUF3577"/>
</dbReference>
<dbReference type="AlphaFoldDB" id="A9MS40"/>
<dbReference type="Pfam" id="PF12101">
    <property type="entry name" value="DUF3577"/>
    <property type="match status" value="1"/>
</dbReference>
<accession>A9MS40</accession>
<sequence>MYSAYHQVTRVATREDPMNEKTYFNLYTSGLGYVNRVRTVTPKRGEPFLCCDIAALSGAADDVDYVRFDCKVTGSEARKLIARCEQAVNEKRKVLIHFRLGDLYVDMFTYSKGERKGETGVSLKARLLYIGLVKIDGEVVWQAGNQETEAEADAA</sequence>
<dbReference type="KEGG" id="ses:SARI_03102"/>
<dbReference type="HOGENOM" id="CLU_056377_2_0_6"/>